<evidence type="ECO:0000259" key="5">
    <source>
        <dbReference type="Pfam" id="PF00849"/>
    </source>
</evidence>
<evidence type="ECO:0000256" key="3">
    <source>
        <dbReference type="PROSITE-ProRule" id="PRU00182"/>
    </source>
</evidence>
<feature type="region of interest" description="Disordered" evidence="4">
    <location>
        <begin position="1"/>
        <end position="24"/>
    </location>
</feature>
<dbReference type="EMBL" id="BAAFSF010000001">
    <property type="protein sequence ID" value="GAB1251691.1"/>
    <property type="molecule type" value="Genomic_DNA"/>
</dbReference>
<evidence type="ECO:0000256" key="4">
    <source>
        <dbReference type="SAM" id="MobiDB-lite"/>
    </source>
</evidence>
<dbReference type="InterPro" id="IPR006224">
    <property type="entry name" value="PsdUridine_synth_RluA-like_CS"/>
</dbReference>
<protein>
    <submittedName>
        <fullName evidence="6">RluA family pseudouridine synthase</fullName>
    </submittedName>
</protein>
<comment type="similarity">
    <text evidence="1">Belongs to the pseudouridine synthase RluA family.</text>
</comment>
<evidence type="ECO:0000313" key="7">
    <source>
        <dbReference type="Proteomes" id="UP001628220"/>
    </source>
</evidence>
<dbReference type="PROSITE" id="PS50889">
    <property type="entry name" value="S4"/>
    <property type="match status" value="1"/>
</dbReference>
<accession>A0ABQ0E1W7</accession>
<sequence length="333" mass="38135">MPIVTFAWPTGNSKSMKRQPHHSNTRRRECLYSITAEAPTTLIDLLLDIRPSLSRSRIKQLLSRRCVTIGKEPIVQFNTPISKGTIVEVYNIGFPMPFSHPLAKELWRDKYFILIEKRAGLPTIAKGGMQGDTLFRLLAAHEKADNSRAKIFLLNRLDSATCGLILFARDREIQQEVLSNWTRYIPEQVFEAVVEGIVEPEEGSIRWTKEQSERVSEAKYSVLSYGPWCTKLKIYLLGRYNALRTGLKGMGHAIVGDRHEKAVLAYSEGLALYQKGMTFVHPIDGKKYDFMVQEPKQFDKLLQRRLTQKQRTTIAIIEAEKEKLNQRLNSNEA</sequence>
<proteinExistence type="inferred from homology"/>
<dbReference type="Gene3D" id="3.30.2350.10">
    <property type="entry name" value="Pseudouridine synthase"/>
    <property type="match status" value="1"/>
</dbReference>
<dbReference type="PANTHER" id="PTHR21600">
    <property type="entry name" value="MITOCHONDRIAL RNA PSEUDOURIDINE SYNTHASE"/>
    <property type="match status" value="1"/>
</dbReference>
<evidence type="ECO:0000313" key="6">
    <source>
        <dbReference type="EMBL" id="GAB1251691.1"/>
    </source>
</evidence>
<reference evidence="6 7" key="1">
    <citation type="journal article" date="2025" name="Int. J. Syst. Evol. Microbiol.">
        <title>Desulfovibrio falkowii sp. nov., Porphyromonas miyakawae sp. nov., Mediterraneibacter flintii sp. nov. and Owariibacterium komagatae gen. nov., sp. nov., isolated from human faeces.</title>
        <authorList>
            <person name="Hamaguchi T."/>
            <person name="Ohara M."/>
            <person name="Hisatomi A."/>
            <person name="Sekiguchi K."/>
            <person name="Takeda J.I."/>
            <person name="Ueyama J."/>
            <person name="Ito M."/>
            <person name="Nishiwaki H."/>
            <person name="Ogi T."/>
            <person name="Hirayama M."/>
            <person name="Ohkuma M."/>
            <person name="Sakamoto M."/>
            <person name="Ohno K."/>
        </authorList>
    </citation>
    <scope>NUCLEOTIDE SEQUENCE [LARGE SCALE GENOMIC DNA]</scope>
    <source>
        <strain evidence="6 7">13CB11C</strain>
    </source>
</reference>
<dbReference type="Pfam" id="PF00849">
    <property type="entry name" value="PseudoU_synth_2"/>
    <property type="match status" value="1"/>
</dbReference>
<keyword evidence="7" id="KW-1185">Reference proteome</keyword>
<dbReference type="PROSITE" id="PS01129">
    <property type="entry name" value="PSI_RLU"/>
    <property type="match status" value="1"/>
</dbReference>
<evidence type="ECO:0000256" key="2">
    <source>
        <dbReference type="ARBA" id="ARBA00023235"/>
    </source>
</evidence>
<comment type="caution">
    <text evidence="6">The sequence shown here is derived from an EMBL/GenBank/DDBJ whole genome shotgun (WGS) entry which is preliminary data.</text>
</comment>
<dbReference type="Proteomes" id="UP001628220">
    <property type="component" value="Unassembled WGS sequence"/>
</dbReference>
<dbReference type="InterPro" id="IPR020103">
    <property type="entry name" value="PsdUridine_synth_cat_dom_sf"/>
</dbReference>
<organism evidence="6 7">
    <name type="scientific">Porphyromonas miyakawae</name>
    <dbReference type="NCBI Taxonomy" id="3137470"/>
    <lineage>
        <taxon>Bacteria</taxon>
        <taxon>Pseudomonadati</taxon>
        <taxon>Bacteroidota</taxon>
        <taxon>Bacteroidia</taxon>
        <taxon>Bacteroidales</taxon>
        <taxon>Porphyromonadaceae</taxon>
        <taxon>Porphyromonas</taxon>
    </lineage>
</organism>
<evidence type="ECO:0000256" key="1">
    <source>
        <dbReference type="ARBA" id="ARBA00010876"/>
    </source>
</evidence>
<dbReference type="SUPFAM" id="SSF55120">
    <property type="entry name" value="Pseudouridine synthase"/>
    <property type="match status" value="1"/>
</dbReference>
<dbReference type="InterPro" id="IPR050188">
    <property type="entry name" value="RluA_PseudoU_synthase"/>
</dbReference>
<keyword evidence="2" id="KW-0413">Isomerase</keyword>
<gene>
    <name evidence="6" type="ORF">Tsumi_07950</name>
</gene>
<feature type="compositionally biased region" description="Basic residues" evidence="4">
    <location>
        <begin position="15"/>
        <end position="24"/>
    </location>
</feature>
<name>A0ABQ0E1W7_9PORP</name>
<dbReference type="PANTHER" id="PTHR21600:SF44">
    <property type="entry name" value="RIBOSOMAL LARGE SUBUNIT PSEUDOURIDINE SYNTHASE D"/>
    <property type="match status" value="1"/>
</dbReference>
<feature type="domain" description="Pseudouridine synthase RsuA/RluA-like" evidence="5">
    <location>
        <begin position="111"/>
        <end position="236"/>
    </location>
</feature>
<keyword evidence="3" id="KW-0694">RNA-binding</keyword>
<dbReference type="InterPro" id="IPR006145">
    <property type="entry name" value="PsdUridine_synth_RsuA/RluA"/>
</dbReference>